<feature type="compositionally biased region" description="Basic residues" evidence="1">
    <location>
        <begin position="29"/>
        <end position="38"/>
    </location>
</feature>
<organism evidence="2 3">
    <name type="scientific">Bifidobacterium dentium ATCC 27679</name>
    <dbReference type="NCBI Taxonomy" id="871562"/>
    <lineage>
        <taxon>Bacteria</taxon>
        <taxon>Bacillati</taxon>
        <taxon>Actinomycetota</taxon>
        <taxon>Actinomycetes</taxon>
        <taxon>Bifidobacteriales</taxon>
        <taxon>Bifidobacteriaceae</taxon>
        <taxon>Bifidobacterium</taxon>
    </lineage>
</organism>
<evidence type="ECO:0000313" key="2">
    <source>
        <dbReference type="EMBL" id="EFM41542.1"/>
    </source>
</evidence>
<protein>
    <submittedName>
        <fullName evidence="2">Uncharacterized protein</fullName>
    </submittedName>
</protein>
<dbReference type="EMBL" id="AEEQ01000009">
    <property type="protein sequence ID" value="EFM41542.1"/>
    <property type="molecule type" value="Genomic_DNA"/>
</dbReference>
<name>E0Q727_9BIFI</name>
<evidence type="ECO:0000256" key="1">
    <source>
        <dbReference type="SAM" id="MobiDB-lite"/>
    </source>
</evidence>
<dbReference type="HOGENOM" id="CLU_2913217_0_0_11"/>
<proteinExistence type="predicted"/>
<gene>
    <name evidence="2" type="ORF">HMPREF0168_0935</name>
</gene>
<dbReference type="AlphaFoldDB" id="E0Q727"/>
<dbReference type="Proteomes" id="UP000003323">
    <property type="component" value="Unassembled WGS sequence"/>
</dbReference>
<comment type="caution">
    <text evidence="2">The sequence shown here is derived from an EMBL/GenBank/DDBJ whole genome shotgun (WGS) entry which is preliminary data.</text>
</comment>
<evidence type="ECO:0000313" key="3">
    <source>
        <dbReference type="Proteomes" id="UP000003323"/>
    </source>
</evidence>
<accession>E0Q727</accession>
<feature type="region of interest" description="Disordered" evidence="1">
    <location>
        <begin position="1"/>
        <end position="61"/>
    </location>
</feature>
<sequence>MRTPPQKPTIRRPTRGHADIGTSSCFGHERRHGRRKSPQRREAKGKPSDASISGTKRSRGP</sequence>
<reference evidence="2 3" key="1">
    <citation type="submission" date="2010-08" db="EMBL/GenBank/DDBJ databases">
        <authorList>
            <person name="Muzny D."/>
            <person name="Qin X."/>
            <person name="Deng J."/>
            <person name="Jiang H."/>
            <person name="Liu Y."/>
            <person name="Qu J."/>
            <person name="Song X.-Z."/>
            <person name="Zhang L."/>
            <person name="Thornton R."/>
            <person name="Coyle M."/>
            <person name="Francisco L."/>
            <person name="Jackson L."/>
            <person name="Javaid M."/>
            <person name="Korchina V."/>
            <person name="Kovar C."/>
            <person name="Mata R."/>
            <person name="Mathew T."/>
            <person name="Ngo R."/>
            <person name="Nguyen L."/>
            <person name="Nguyen N."/>
            <person name="Okwuonu G."/>
            <person name="Ongeri F."/>
            <person name="Pham C."/>
            <person name="Simmons D."/>
            <person name="Wilczek-Boney K."/>
            <person name="Hale W."/>
            <person name="Jakkamsetti A."/>
            <person name="Pham P."/>
            <person name="Ruth R."/>
            <person name="San Lucas F."/>
            <person name="Warren J."/>
            <person name="Zhang J."/>
            <person name="Zhao Z."/>
            <person name="Zhou C."/>
            <person name="Zhu D."/>
            <person name="Lee S."/>
            <person name="Bess C."/>
            <person name="Blankenburg K."/>
            <person name="Forbes L."/>
            <person name="Fu Q."/>
            <person name="Gubbala S."/>
            <person name="Hirani K."/>
            <person name="Jayaseelan J.C."/>
            <person name="Lara F."/>
            <person name="Munidasa M."/>
            <person name="Palculict T."/>
            <person name="Patil S."/>
            <person name="Pu L.-L."/>
            <person name="Saada N."/>
            <person name="Tang L."/>
            <person name="Weissenberger G."/>
            <person name="Zhu Y."/>
            <person name="Hemphill L."/>
            <person name="Shang Y."/>
            <person name="Youmans B."/>
            <person name="Ayvaz T."/>
            <person name="Ross M."/>
            <person name="Santibanez J."/>
            <person name="Aqrawi P."/>
            <person name="Gross S."/>
            <person name="Joshi V."/>
            <person name="Fowler G."/>
            <person name="Nazareth L."/>
            <person name="Reid J."/>
            <person name="Worley K."/>
            <person name="Petrosino J."/>
            <person name="Highlander S."/>
            <person name="Gibbs R."/>
        </authorList>
    </citation>
    <scope>NUCLEOTIDE SEQUENCE [LARGE SCALE GENOMIC DNA]</scope>
    <source>
        <strain evidence="2 3">ATCC 27679</strain>
    </source>
</reference>